<sequence>MPLVKKLINVGDSKGIIIPREYLAYYELQGKKINKVTLEINEKITIEPFFEDVDKREDRHAK</sequence>
<proteinExistence type="predicted"/>
<name>X1KY62_9ZZZZ</name>
<reference evidence="1" key="1">
    <citation type="journal article" date="2014" name="Front. Microbiol.">
        <title>High frequency of phylogenetically diverse reductive dehalogenase-homologous genes in deep subseafloor sedimentary metagenomes.</title>
        <authorList>
            <person name="Kawai M."/>
            <person name="Futagami T."/>
            <person name="Toyoda A."/>
            <person name="Takaki Y."/>
            <person name="Nishi S."/>
            <person name="Hori S."/>
            <person name="Arai W."/>
            <person name="Tsubouchi T."/>
            <person name="Morono Y."/>
            <person name="Uchiyama I."/>
            <person name="Ito T."/>
            <person name="Fujiyama A."/>
            <person name="Inagaki F."/>
            <person name="Takami H."/>
        </authorList>
    </citation>
    <scope>NUCLEOTIDE SEQUENCE</scope>
    <source>
        <strain evidence="1">Expedition CK06-06</strain>
    </source>
</reference>
<dbReference type="Gene3D" id="2.10.260.10">
    <property type="match status" value="1"/>
</dbReference>
<organism evidence="1">
    <name type="scientific">marine sediment metagenome</name>
    <dbReference type="NCBI Taxonomy" id="412755"/>
    <lineage>
        <taxon>unclassified sequences</taxon>
        <taxon>metagenomes</taxon>
        <taxon>ecological metagenomes</taxon>
    </lineage>
</organism>
<accession>X1KY62</accession>
<dbReference type="EMBL" id="BARV01007709">
    <property type="protein sequence ID" value="GAI11663.1"/>
    <property type="molecule type" value="Genomic_DNA"/>
</dbReference>
<comment type="caution">
    <text evidence="1">The sequence shown here is derived from an EMBL/GenBank/DDBJ whole genome shotgun (WGS) entry which is preliminary data.</text>
</comment>
<protein>
    <recommendedName>
        <fullName evidence="2">SpoVT-AbrB domain-containing protein</fullName>
    </recommendedName>
</protein>
<gene>
    <name evidence="1" type="ORF">S06H3_15652</name>
</gene>
<evidence type="ECO:0008006" key="2">
    <source>
        <dbReference type="Google" id="ProtNLM"/>
    </source>
</evidence>
<evidence type="ECO:0000313" key="1">
    <source>
        <dbReference type="EMBL" id="GAI11663.1"/>
    </source>
</evidence>
<dbReference type="AlphaFoldDB" id="X1KY62"/>